<gene>
    <name evidence="6" type="ORF">MNOR_LOCUS11646</name>
</gene>
<dbReference type="Pfam" id="PF00501">
    <property type="entry name" value="AMP-binding"/>
    <property type="match status" value="1"/>
</dbReference>
<sequence>MNSMLFTSLPGKMLGTSSRNISILKCIKPKSCSLHQGFILNKRATSWNLMHYKHLCIRADEPRHGPDQILPASSRKVWVANEPVQLLRSETGHNAQEPISVHTLLKRQSKAWATHRAMAVKREGKWKYWTFADYYEESRIVGKAFIKLGLDRFHGVAIMGANSPEWILSSLGCILAGGLSAGVYVTNSPEACRHLADDCKSQIVIVENEECLNKFLAVKDSLPHIKAIIQWTGHPGHSDVLTWDKLMDIGRAEDDTDLEERLTLQAVNQCATLVYTSGNTLIMRSILCYQGIKALHEICYENIFGQKPRGVLVSYLPFSHTAGYITDVFLGMSSAATLYFAPPDALRGGDLLGTFQEICFSGFLQVPPLSKRVYTYGSQTGECNSIAAKWTTYTAMMFSKPSPEQHQTLEFHDGYYCVEEAMDSGQVSHHLGFKQLERFIGRCCNLYDEVLTHIHSLEVLGIAVSEPKCVSPGRPYPRHDFFFSPGTGKLFPESEINFGHATEFDEDKAEVILRNRQHCRFDNKKPISGQALNHNSHNFTENDPLLDAKGLLRAKGRLHLVMKNAGLEIPLTFASEEIEHGYSLTPAHFLMG</sequence>
<keyword evidence="2" id="KW-0276">Fatty acid metabolism</keyword>
<evidence type="ECO:0000256" key="4">
    <source>
        <dbReference type="ARBA" id="ARBA00026121"/>
    </source>
</evidence>
<comment type="caution">
    <text evidence="6">The sequence shown here is derived from an EMBL/GenBank/DDBJ whole genome shotgun (WGS) entry which is preliminary data.</text>
</comment>
<feature type="domain" description="AMP-dependent synthetase/ligase" evidence="5">
    <location>
        <begin position="108"/>
        <end position="375"/>
    </location>
</feature>
<name>A0AAV2QDI5_MEGNR</name>
<dbReference type="Gene3D" id="3.40.50.12780">
    <property type="entry name" value="N-terminal domain of ligase-like"/>
    <property type="match status" value="1"/>
</dbReference>
<accession>A0AAV2QDI5</accession>
<dbReference type="AlphaFoldDB" id="A0AAV2QDI5"/>
<dbReference type="GO" id="GO:0016020">
    <property type="term" value="C:membrane"/>
    <property type="evidence" value="ECO:0007669"/>
    <property type="project" value="TreeGrafter"/>
</dbReference>
<reference evidence="6 7" key="1">
    <citation type="submission" date="2024-05" db="EMBL/GenBank/DDBJ databases">
        <authorList>
            <person name="Wallberg A."/>
        </authorList>
    </citation>
    <scope>NUCLEOTIDE SEQUENCE [LARGE SCALE GENOMIC DNA]</scope>
</reference>
<evidence type="ECO:0000256" key="1">
    <source>
        <dbReference type="ARBA" id="ARBA00022598"/>
    </source>
</evidence>
<dbReference type="InterPro" id="IPR000873">
    <property type="entry name" value="AMP-dep_synth/lig_dom"/>
</dbReference>
<keyword evidence="3" id="KW-0443">Lipid metabolism</keyword>
<dbReference type="PANTHER" id="PTHR43272:SF32">
    <property type="entry name" value="AMP-DEPENDENT SYNTHETASE_LIGASE DOMAIN-CONTAINING PROTEIN"/>
    <property type="match status" value="1"/>
</dbReference>
<evidence type="ECO:0000313" key="7">
    <source>
        <dbReference type="Proteomes" id="UP001497623"/>
    </source>
</evidence>
<evidence type="ECO:0000259" key="5">
    <source>
        <dbReference type="Pfam" id="PF00501"/>
    </source>
</evidence>
<dbReference type="GO" id="GO:0005783">
    <property type="term" value="C:endoplasmic reticulum"/>
    <property type="evidence" value="ECO:0007669"/>
    <property type="project" value="TreeGrafter"/>
</dbReference>
<dbReference type="SUPFAM" id="SSF56801">
    <property type="entry name" value="Acetyl-CoA synthetase-like"/>
    <property type="match status" value="1"/>
</dbReference>
<dbReference type="PANTHER" id="PTHR43272">
    <property type="entry name" value="LONG-CHAIN-FATTY-ACID--COA LIGASE"/>
    <property type="match status" value="1"/>
</dbReference>
<dbReference type="InterPro" id="IPR042099">
    <property type="entry name" value="ANL_N_sf"/>
</dbReference>
<evidence type="ECO:0000256" key="2">
    <source>
        <dbReference type="ARBA" id="ARBA00022832"/>
    </source>
</evidence>
<dbReference type="EMBL" id="CAXKWB010006176">
    <property type="protein sequence ID" value="CAL4081855.1"/>
    <property type="molecule type" value="Genomic_DNA"/>
</dbReference>
<keyword evidence="1" id="KW-0436">Ligase</keyword>
<evidence type="ECO:0000256" key="3">
    <source>
        <dbReference type="ARBA" id="ARBA00023098"/>
    </source>
</evidence>
<dbReference type="GO" id="GO:0004467">
    <property type="term" value="F:long-chain fatty acid-CoA ligase activity"/>
    <property type="evidence" value="ECO:0007669"/>
    <property type="project" value="UniProtKB-EC"/>
</dbReference>
<feature type="non-terminal residue" evidence="6">
    <location>
        <position position="592"/>
    </location>
</feature>
<organism evidence="6 7">
    <name type="scientific">Meganyctiphanes norvegica</name>
    <name type="common">Northern krill</name>
    <name type="synonym">Thysanopoda norvegica</name>
    <dbReference type="NCBI Taxonomy" id="48144"/>
    <lineage>
        <taxon>Eukaryota</taxon>
        <taxon>Metazoa</taxon>
        <taxon>Ecdysozoa</taxon>
        <taxon>Arthropoda</taxon>
        <taxon>Crustacea</taxon>
        <taxon>Multicrustacea</taxon>
        <taxon>Malacostraca</taxon>
        <taxon>Eumalacostraca</taxon>
        <taxon>Eucarida</taxon>
        <taxon>Euphausiacea</taxon>
        <taxon>Euphausiidae</taxon>
        <taxon>Meganyctiphanes</taxon>
    </lineage>
</organism>
<keyword evidence="7" id="KW-1185">Reference proteome</keyword>
<dbReference type="EC" id="6.2.1.3" evidence="4"/>
<proteinExistence type="predicted"/>
<protein>
    <recommendedName>
        <fullName evidence="4">long-chain-fatty-acid--CoA ligase</fullName>
        <ecNumber evidence="4">6.2.1.3</ecNumber>
    </recommendedName>
</protein>
<dbReference type="Proteomes" id="UP001497623">
    <property type="component" value="Unassembled WGS sequence"/>
</dbReference>
<evidence type="ECO:0000313" key="6">
    <source>
        <dbReference type="EMBL" id="CAL4081855.1"/>
    </source>
</evidence>